<dbReference type="AlphaFoldDB" id="A0A1X7UE25"/>
<dbReference type="CDD" id="cd20514">
    <property type="entry name" value="CYCLIN_CCNC_rpt2"/>
    <property type="match status" value="1"/>
</dbReference>
<evidence type="ECO:0000256" key="8">
    <source>
        <dbReference type="ARBA" id="ARBA00023242"/>
    </source>
</evidence>
<keyword evidence="6" id="KW-0010">Activator</keyword>
<evidence type="ECO:0000259" key="11">
    <source>
        <dbReference type="SMART" id="SM00385"/>
    </source>
</evidence>
<evidence type="ECO:0000313" key="12">
    <source>
        <dbReference type="EnsemblMetazoa" id="Aqu2.1.26017_001"/>
    </source>
</evidence>
<dbReference type="PIRSF" id="PIRSF028758">
    <property type="entry name" value="Cyclin, C/H/G types"/>
    <property type="match status" value="1"/>
</dbReference>
<dbReference type="FunFam" id="1.10.472.10:FF:000017">
    <property type="entry name" value="Putative cyclin-c"/>
    <property type="match status" value="1"/>
</dbReference>
<dbReference type="PANTHER" id="PTHR10026">
    <property type="entry name" value="CYCLIN"/>
    <property type="match status" value="1"/>
</dbReference>
<keyword evidence="3" id="KW-0678">Repressor</keyword>
<sequence>MAGNFWESSHFKEWLLDKQEIEVWRQKDVSYFSSSEDYQKLMIFFANFIQTLGGEQLKLRQQVISTAIIYFRRFYSRHSLGDVDPFLLGPTCLYLASKVEECGVVQPGTLYIRCKSLIRQKYQSIYNQDYSYKAQLIMECEFLLLEMLDCCLIVYHPYRPLTQYVTDLGQEDILLPTAWKIVNDTYRSDICMLYPPYLIALVAIHMAAVVHKKDVKAWFAELSIDMNKIIEITNLILDLYKMWKSYDEAKDVPELLAKMPKPTKCGSPGEPTPSPNK</sequence>
<dbReference type="CDD" id="cd20513">
    <property type="entry name" value="CYCLIN_CCNC_rpt1"/>
    <property type="match status" value="1"/>
</dbReference>
<dbReference type="GO" id="GO:0016538">
    <property type="term" value="F:cyclin-dependent protein serine/threonine kinase regulator activity"/>
    <property type="evidence" value="ECO:0007669"/>
    <property type="project" value="InterPro"/>
</dbReference>
<feature type="region of interest" description="Disordered" evidence="10">
    <location>
        <begin position="258"/>
        <end position="277"/>
    </location>
</feature>
<dbReference type="OrthoDB" id="10266018at2759"/>
<dbReference type="Pfam" id="PF16899">
    <property type="entry name" value="Cyclin_C_2"/>
    <property type="match status" value="1"/>
</dbReference>
<dbReference type="InterPro" id="IPR006671">
    <property type="entry name" value="Cyclin_N"/>
</dbReference>
<name>A0A1X7UE25_AMPQE</name>
<comment type="subcellular location">
    <subcellularLocation>
        <location evidence="1">Nucleus</location>
    </subcellularLocation>
</comment>
<dbReference type="Gene3D" id="1.10.472.10">
    <property type="entry name" value="Cyclin-like"/>
    <property type="match status" value="2"/>
</dbReference>
<evidence type="ECO:0000256" key="7">
    <source>
        <dbReference type="ARBA" id="ARBA00023163"/>
    </source>
</evidence>
<dbReference type="FunFam" id="1.10.472.10:FF:000076">
    <property type="entry name" value="RNA polymerase II holoenzyme cyclin-like subunit"/>
    <property type="match status" value="1"/>
</dbReference>
<keyword evidence="8" id="KW-0539">Nucleus</keyword>
<organism evidence="12">
    <name type="scientific">Amphimedon queenslandica</name>
    <name type="common">Sponge</name>
    <dbReference type="NCBI Taxonomy" id="400682"/>
    <lineage>
        <taxon>Eukaryota</taxon>
        <taxon>Metazoa</taxon>
        <taxon>Porifera</taxon>
        <taxon>Demospongiae</taxon>
        <taxon>Heteroscleromorpha</taxon>
        <taxon>Haplosclerida</taxon>
        <taxon>Niphatidae</taxon>
        <taxon>Amphimedon</taxon>
    </lineage>
</organism>
<accession>A0A1X7UE25</accession>
<evidence type="ECO:0000256" key="5">
    <source>
        <dbReference type="ARBA" id="ARBA00023127"/>
    </source>
</evidence>
<dbReference type="SMART" id="SM00385">
    <property type="entry name" value="CYCLIN"/>
    <property type="match status" value="2"/>
</dbReference>
<evidence type="ECO:0000256" key="10">
    <source>
        <dbReference type="SAM" id="MobiDB-lite"/>
    </source>
</evidence>
<dbReference type="GO" id="GO:0005634">
    <property type="term" value="C:nucleus"/>
    <property type="evidence" value="ECO:0007669"/>
    <property type="project" value="UniProtKB-SubCell"/>
</dbReference>
<reference evidence="13" key="1">
    <citation type="journal article" date="2010" name="Nature">
        <title>The Amphimedon queenslandica genome and the evolution of animal complexity.</title>
        <authorList>
            <person name="Srivastava M."/>
            <person name="Simakov O."/>
            <person name="Chapman J."/>
            <person name="Fahey B."/>
            <person name="Gauthier M.E."/>
            <person name="Mitros T."/>
            <person name="Richards G.S."/>
            <person name="Conaco C."/>
            <person name="Dacre M."/>
            <person name="Hellsten U."/>
            <person name="Larroux C."/>
            <person name="Putnam N.H."/>
            <person name="Stanke M."/>
            <person name="Adamska M."/>
            <person name="Darling A."/>
            <person name="Degnan S.M."/>
            <person name="Oakley T.H."/>
            <person name="Plachetzki D.C."/>
            <person name="Zhai Y."/>
            <person name="Adamski M."/>
            <person name="Calcino A."/>
            <person name="Cummins S.F."/>
            <person name="Goodstein D.M."/>
            <person name="Harris C."/>
            <person name="Jackson D.J."/>
            <person name="Leys S.P."/>
            <person name="Shu S."/>
            <person name="Woodcroft B.J."/>
            <person name="Vervoort M."/>
            <person name="Kosik K.S."/>
            <person name="Manning G."/>
            <person name="Degnan B.M."/>
            <person name="Rokhsar D.S."/>
        </authorList>
    </citation>
    <scope>NUCLEOTIDE SEQUENCE [LARGE SCALE GENOMIC DNA]</scope>
</reference>
<dbReference type="EnsemblMetazoa" id="Aqu2.1.26017_001">
    <property type="protein sequence ID" value="Aqu2.1.26017_001"/>
    <property type="gene ID" value="Aqu2.1.26017"/>
</dbReference>
<dbReference type="EnsemblMetazoa" id="XM_003388192.3">
    <property type="protein sequence ID" value="XP_003388240.1"/>
    <property type="gene ID" value="LOC100641644"/>
</dbReference>
<proteinExistence type="inferred from homology"/>
<evidence type="ECO:0000256" key="2">
    <source>
        <dbReference type="ARBA" id="ARBA00008638"/>
    </source>
</evidence>
<dbReference type="InterPro" id="IPR013763">
    <property type="entry name" value="Cyclin-like_dom"/>
</dbReference>
<evidence type="ECO:0000256" key="3">
    <source>
        <dbReference type="ARBA" id="ARBA00022491"/>
    </source>
</evidence>
<dbReference type="InterPro" id="IPR043198">
    <property type="entry name" value="Cyclin/Ssn8"/>
</dbReference>
<evidence type="ECO:0000256" key="6">
    <source>
        <dbReference type="ARBA" id="ARBA00023159"/>
    </source>
</evidence>
<dbReference type="Proteomes" id="UP000007879">
    <property type="component" value="Unassembled WGS sequence"/>
</dbReference>
<comment type="similarity">
    <text evidence="2">Belongs to the cyclin family. Cyclin C subfamily.</text>
</comment>
<dbReference type="InterPro" id="IPR036915">
    <property type="entry name" value="Cyclin-like_sf"/>
</dbReference>
<dbReference type="Pfam" id="PF00134">
    <property type="entry name" value="Cyclin_N"/>
    <property type="match status" value="1"/>
</dbReference>
<feature type="domain" description="Cyclin-like" evidence="11">
    <location>
        <begin position="159"/>
        <end position="238"/>
    </location>
</feature>
<dbReference type="eggNOG" id="KOG0794">
    <property type="taxonomic scope" value="Eukaryota"/>
</dbReference>
<gene>
    <name evidence="12" type="primary">100641644</name>
</gene>
<keyword evidence="7" id="KW-0804">Transcription</keyword>
<evidence type="ECO:0000313" key="13">
    <source>
        <dbReference type="Proteomes" id="UP000007879"/>
    </source>
</evidence>
<evidence type="ECO:0000256" key="9">
    <source>
        <dbReference type="RuleBase" id="RU000383"/>
    </source>
</evidence>
<protein>
    <recommendedName>
        <fullName evidence="11">Cyclin-like domain-containing protein</fullName>
    </recommendedName>
</protein>
<keyword evidence="4" id="KW-0805">Transcription regulation</keyword>
<evidence type="ECO:0000256" key="4">
    <source>
        <dbReference type="ARBA" id="ARBA00023015"/>
    </source>
</evidence>
<evidence type="ECO:0000256" key="1">
    <source>
        <dbReference type="ARBA" id="ARBA00004123"/>
    </source>
</evidence>
<dbReference type="GO" id="GO:0006357">
    <property type="term" value="P:regulation of transcription by RNA polymerase II"/>
    <property type="evidence" value="ECO:0007669"/>
    <property type="project" value="InterPro"/>
</dbReference>
<dbReference type="FunCoup" id="A0A1X7UE25">
    <property type="interactions" value="795"/>
</dbReference>
<keyword evidence="5 9" id="KW-0195">Cyclin</keyword>
<dbReference type="STRING" id="400682.A0A1X7UE25"/>
<dbReference type="SUPFAM" id="SSF47954">
    <property type="entry name" value="Cyclin-like"/>
    <property type="match status" value="2"/>
</dbReference>
<reference evidence="12" key="2">
    <citation type="submission" date="2017-05" db="UniProtKB">
        <authorList>
            <consortium name="EnsemblMetazoa"/>
        </authorList>
    </citation>
    <scope>IDENTIFICATION</scope>
</reference>
<dbReference type="InParanoid" id="A0A1X7UE25"/>
<dbReference type="KEGG" id="aqu:100641644"/>
<dbReference type="OMA" id="CLLHPPH"/>
<feature type="domain" description="Cyclin-like" evidence="11">
    <location>
        <begin position="47"/>
        <end position="146"/>
    </location>
</feature>
<keyword evidence="13" id="KW-1185">Reference proteome</keyword>
<dbReference type="InterPro" id="IPR031658">
    <property type="entry name" value="Cyclin_C_2"/>
</dbReference>